<keyword evidence="1" id="KW-1133">Transmembrane helix</keyword>
<name>A0A670IDR6_PODMU</name>
<keyword evidence="3" id="KW-1185">Reference proteome</keyword>
<feature type="transmembrane region" description="Helical" evidence="1">
    <location>
        <begin position="12"/>
        <end position="31"/>
    </location>
</feature>
<proteinExistence type="predicted"/>
<evidence type="ECO:0000256" key="1">
    <source>
        <dbReference type="SAM" id="Phobius"/>
    </source>
</evidence>
<dbReference type="AlphaFoldDB" id="A0A670IDR6"/>
<dbReference type="Ensembl" id="ENSPMRT00000010722.1">
    <property type="protein sequence ID" value="ENSPMRP00000010065.1"/>
    <property type="gene ID" value="ENSPMRG00000006724.1"/>
</dbReference>
<reference evidence="2 3" key="1">
    <citation type="journal article" date="2019" name="Proc. Natl. Acad. Sci. U.S.A.">
        <title>Regulatory changes in pterin and carotenoid genes underlie balanced color polymorphisms in the wall lizard.</title>
        <authorList>
            <person name="Andrade P."/>
            <person name="Pinho C."/>
            <person name="Perez I de Lanuza G."/>
            <person name="Afonso S."/>
            <person name="Brejcha J."/>
            <person name="Rubin C.J."/>
            <person name="Wallerman O."/>
            <person name="Pereira P."/>
            <person name="Sabatino S.J."/>
            <person name="Bellati A."/>
            <person name="Pellitteri-Rosa D."/>
            <person name="Bosakova Z."/>
            <person name="Bunikis I."/>
            <person name="Carretero M.A."/>
            <person name="Feiner N."/>
            <person name="Marsik P."/>
            <person name="Pauperio F."/>
            <person name="Salvi D."/>
            <person name="Soler L."/>
            <person name="While G.M."/>
            <person name="Uller T."/>
            <person name="Font E."/>
            <person name="Andersson L."/>
            <person name="Carneiro M."/>
        </authorList>
    </citation>
    <scope>NUCLEOTIDE SEQUENCE</scope>
</reference>
<feature type="transmembrane region" description="Helical" evidence="1">
    <location>
        <begin position="43"/>
        <end position="64"/>
    </location>
</feature>
<protein>
    <recommendedName>
        <fullName evidence="4">NADH dehydrogenase subunit 4L</fullName>
    </recommendedName>
</protein>
<accession>A0A670IDR6</accession>
<evidence type="ECO:0008006" key="4">
    <source>
        <dbReference type="Google" id="ProtNLM"/>
    </source>
</evidence>
<reference evidence="2" key="2">
    <citation type="submission" date="2025-08" db="UniProtKB">
        <authorList>
            <consortium name="Ensembl"/>
        </authorList>
    </citation>
    <scope>IDENTIFICATION</scope>
</reference>
<organism evidence="2 3">
    <name type="scientific">Podarcis muralis</name>
    <name type="common">Wall lizard</name>
    <name type="synonym">Lacerta muralis</name>
    <dbReference type="NCBI Taxonomy" id="64176"/>
    <lineage>
        <taxon>Eukaryota</taxon>
        <taxon>Metazoa</taxon>
        <taxon>Chordata</taxon>
        <taxon>Craniata</taxon>
        <taxon>Vertebrata</taxon>
        <taxon>Euteleostomi</taxon>
        <taxon>Lepidosauria</taxon>
        <taxon>Squamata</taxon>
        <taxon>Bifurcata</taxon>
        <taxon>Unidentata</taxon>
        <taxon>Episquamata</taxon>
        <taxon>Laterata</taxon>
        <taxon>Lacertibaenia</taxon>
        <taxon>Lacertidae</taxon>
        <taxon>Podarcis</taxon>
    </lineage>
</organism>
<keyword evidence="1" id="KW-0812">Transmembrane</keyword>
<keyword evidence="1" id="KW-0472">Membrane</keyword>
<reference evidence="2" key="3">
    <citation type="submission" date="2025-09" db="UniProtKB">
        <authorList>
            <consortium name="Ensembl"/>
        </authorList>
    </citation>
    <scope>IDENTIFICATION</scope>
</reference>
<evidence type="ECO:0000313" key="2">
    <source>
        <dbReference type="Ensembl" id="ENSPMRP00000010065.1"/>
    </source>
</evidence>
<evidence type="ECO:0000313" key="3">
    <source>
        <dbReference type="Proteomes" id="UP000472272"/>
    </source>
</evidence>
<sequence>MSTVLVLLNTSFLLSLLGLSFHRIHLILIYLNTNTPTIAIIPILLLAISAFETARGLTLLLSFVPSTRQLFYYLIHQLNICDLIVSSY</sequence>
<dbReference type="Proteomes" id="UP000472272">
    <property type="component" value="Chromosome 1"/>
</dbReference>